<accession>A0AAV4VV12</accession>
<sequence>MDPRWRMCTDPPHFLERCQTLPIEGRFGRMPNDFTFTLFPKSKIRPLIRQRSPRKVSMPAFLFPEKGRIFDSNVRTFCFFSFGLRFVSYPNTEAFDGCRHWVSSPIKAIVA</sequence>
<dbReference type="AlphaFoldDB" id="A0AAV4VV12"/>
<organism evidence="1 2">
    <name type="scientific">Caerostris darwini</name>
    <dbReference type="NCBI Taxonomy" id="1538125"/>
    <lineage>
        <taxon>Eukaryota</taxon>
        <taxon>Metazoa</taxon>
        <taxon>Ecdysozoa</taxon>
        <taxon>Arthropoda</taxon>
        <taxon>Chelicerata</taxon>
        <taxon>Arachnida</taxon>
        <taxon>Araneae</taxon>
        <taxon>Araneomorphae</taxon>
        <taxon>Entelegynae</taxon>
        <taxon>Araneoidea</taxon>
        <taxon>Araneidae</taxon>
        <taxon>Caerostris</taxon>
    </lineage>
</organism>
<name>A0AAV4VV12_9ARAC</name>
<reference evidence="1 2" key="1">
    <citation type="submission" date="2021-06" db="EMBL/GenBank/DDBJ databases">
        <title>Caerostris darwini draft genome.</title>
        <authorList>
            <person name="Kono N."/>
            <person name="Arakawa K."/>
        </authorList>
    </citation>
    <scope>NUCLEOTIDE SEQUENCE [LARGE SCALE GENOMIC DNA]</scope>
</reference>
<keyword evidence="2" id="KW-1185">Reference proteome</keyword>
<evidence type="ECO:0000313" key="2">
    <source>
        <dbReference type="Proteomes" id="UP001054837"/>
    </source>
</evidence>
<protein>
    <submittedName>
        <fullName evidence="1">Uncharacterized protein</fullName>
    </submittedName>
</protein>
<dbReference type="EMBL" id="BPLQ01013610">
    <property type="protein sequence ID" value="GIY73444.1"/>
    <property type="molecule type" value="Genomic_DNA"/>
</dbReference>
<comment type="caution">
    <text evidence="1">The sequence shown here is derived from an EMBL/GenBank/DDBJ whole genome shotgun (WGS) entry which is preliminary data.</text>
</comment>
<proteinExistence type="predicted"/>
<dbReference type="Proteomes" id="UP001054837">
    <property type="component" value="Unassembled WGS sequence"/>
</dbReference>
<evidence type="ECO:0000313" key="1">
    <source>
        <dbReference type="EMBL" id="GIY73444.1"/>
    </source>
</evidence>
<gene>
    <name evidence="1" type="ORF">CDAR_493901</name>
</gene>